<organism evidence="2 3">
    <name type="scientific">Hyaloscypha bicolor E</name>
    <dbReference type="NCBI Taxonomy" id="1095630"/>
    <lineage>
        <taxon>Eukaryota</taxon>
        <taxon>Fungi</taxon>
        <taxon>Dikarya</taxon>
        <taxon>Ascomycota</taxon>
        <taxon>Pezizomycotina</taxon>
        <taxon>Leotiomycetes</taxon>
        <taxon>Helotiales</taxon>
        <taxon>Hyaloscyphaceae</taxon>
        <taxon>Hyaloscypha</taxon>
        <taxon>Hyaloscypha bicolor</taxon>
    </lineage>
</organism>
<dbReference type="InParanoid" id="A0A2J6TIT6"/>
<dbReference type="GeneID" id="36580201"/>
<reference evidence="2 3" key="1">
    <citation type="submission" date="2016-04" db="EMBL/GenBank/DDBJ databases">
        <title>A degradative enzymes factory behind the ericoid mycorrhizal symbiosis.</title>
        <authorList>
            <consortium name="DOE Joint Genome Institute"/>
            <person name="Martino E."/>
            <person name="Morin E."/>
            <person name="Grelet G."/>
            <person name="Kuo A."/>
            <person name="Kohler A."/>
            <person name="Daghino S."/>
            <person name="Barry K."/>
            <person name="Choi C."/>
            <person name="Cichocki N."/>
            <person name="Clum A."/>
            <person name="Copeland A."/>
            <person name="Hainaut M."/>
            <person name="Haridas S."/>
            <person name="Labutti K."/>
            <person name="Lindquist E."/>
            <person name="Lipzen A."/>
            <person name="Khouja H.-R."/>
            <person name="Murat C."/>
            <person name="Ohm R."/>
            <person name="Olson A."/>
            <person name="Spatafora J."/>
            <person name="Veneault-Fourrey C."/>
            <person name="Henrissat B."/>
            <person name="Grigoriev I."/>
            <person name="Martin F."/>
            <person name="Perotto S."/>
        </authorList>
    </citation>
    <scope>NUCLEOTIDE SEQUENCE [LARGE SCALE GENOMIC DNA]</scope>
    <source>
        <strain evidence="2 3">E</strain>
    </source>
</reference>
<name>A0A2J6TIT6_9HELO</name>
<dbReference type="RefSeq" id="XP_024739833.1">
    <property type="nucleotide sequence ID" value="XM_024872120.1"/>
</dbReference>
<gene>
    <name evidence="2" type="ORF">K444DRAFT_354368</name>
</gene>
<evidence type="ECO:0000313" key="3">
    <source>
        <dbReference type="Proteomes" id="UP000235371"/>
    </source>
</evidence>
<keyword evidence="1" id="KW-1133">Transmembrane helix</keyword>
<accession>A0A2J6TIT6</accession>
<dbReference type="EMBL" id="KZ613783">
    <property type="protein sequence ID" value="PMD62929.1"/>
    <property type="molecule type" value="Genomic_DNA"/>
</dbReference>
<evidence type="ECO:0000313" key="2">
    <source>
        <dbReference type="EMBL" id="PMD62929.1"/>
    </source>
</evidence>
<keyword evidence="1" id="KW-0472">Membrane</keyword>
<protein>
    <submittedName>
        <fullName evidence="2">Uncharacterized protein</fullName>
    </submittedName>
</protein>
<proteinExistence type="predicted"/>
<feature type="transmembrane region" description="Helical" evidence="1">
    <location>
        <begin position="43"/>
        <end position="66"/>
    </location>
</feature>
<keyword evidence="1" id="KW-0812">Transmembrane</keyword>
<keyword evidence="3" id="KW-1185">Reference proteome</keyword>
<evidence type="ECO:0000256" key="1">
    <source>
        <dbReference type="SAM" id="Phobius"/>
    </source>
</evidence>
<dbReference type="Proteomes" id="UP000235371">
    <property type="component" value="Unassembled WGS sequence"/>
</dbReference>
<dbReference type="AlphaFoldDB" id="A0A2J6TIT6"/>
<sequence>MSNFSPSVELRSRQIGGRPLYFPPKYAHELFPLHTERRSSHSISLLVLTFLFILILLDTYTSLSASRVNFPQLRLTKPGTALRVQIGVRIYLHFSSSLLLHIHFKRWPATTNSRGL</sequence>